<comment type="similarity">
    <text evidence="2 7">Belongs to the phosphohexose mutase family.</text>
</comment>
<dbReference type="InterPro" id="IPR005845">
    <property type="entry name" value="A-D-PHexomutase_a/b/a-II"/>
</dbReference>
<dbReference type="GO" id="GO:0004615">
    <property type="term" value="F:phosphomannomutase activity"/>
    <property type="evidence" value="ECO:0007669"/>
    <property type="project" value="TreeGrafter"/>
</dbReference>
<dbReference type="Gene3D" id="3.30.310.50">
    <property type="entry name" value="Alpha-D-phosphohexomutase, C-terminal domain"/>
    <property type="match status" value="1"/>
</dbReference>
<dbReference type="SUPFAM" id="SSF53738">
    <property type="entry name" value="Phosphoglucomutase, first 3 domains"/>
    <property type="match status" value="3"/>
</dbReference>
<dbReference type="CDD" id="cd03088">
    <property type="entry name" value="ManB"/>
    <property type="match status" value="1"/>
</dbReference>
<evidence type="ECO:0000256" key="2">
    <source>
        <dbReference type="ARBA" id="ARBA00010231"/>
    </source>
</evidence>
<accession>F2K174</accession>
<evidence type="ECO:0000256" key="1">
    <source>
        <dbReference type="ARBA" id="ARBA00001946"/>
    </source>
</evidence>
<dbReference type="Pfam" id="PF02878">
    <property type="entry name" value="PGM_PMM_I"/>
    <property type="match status" value="1"/>
</dbReference>
<comment type="cofactor">
    <cofactor evidence="1">
        <name>Mg(2+)</name>
        <dbReference type="ChEBI" id="CHEBI:18420"/>
    </cofactor>
</comment>
<dbReference type="Pfam" id="PF02880">
    <property type="entry name" value="PGM_PMM_III"/>
    <property type="match status" value="1"/>
</dbReference>
<dbReference type="InterPro" id="IPR005844">
    <property type="entry name" value="A-D-PHexomutase_a/b/a-I"/>
</dbReference>
<evidence type="ECO:0000313" key="11">
    <source>
        <dbReference type="EMBL" id="ADZ89924.1"/>
    </source>
</evidence>
<proteinExistence type="inferred from homology"/>
<gene>
    <name evidence="11" type="ordered locus">Marme_0636</name>
</gene>
<dbReference type="SUPFAM" id="SSF55957">
    <property type="entry name" value="Phosphoglucomutase, C-terminal domain"/>
    <property type="match status" value="1"/>
</dbReference>
<evidence type="ECO:0000313" key="12">
    <source>
        <dbReference type="Proteomes" id="UP000001062"/>
    </source>
</evidence>
<sequence>MTTLNELSKNNEVNFGTSGVRALVENLSPIICYEYTRAFLTLVCPTAKSIAIGIDLRPSSTSIAEAIMSAAEDLGINIIYCGKLPTPALAYFAMTLEIPAIMVTGSHIPFDRNGFKFYTPKGEITKAHEKIILSSPLIDNNSLKKRTKQNYPLDTAALKIFKERYTSIFPKSFLAGKRIGVYEHSSVARDIIKSLLSHFGAEVISLERTSTFVPIDTEAVSKEDQIKALNWSEEHNLDAIVSTDGDGDRPLISDENGHWLRGDIVGILVSQYLGATHISCPINANTALELSSPNLKTLRTRIGSPYVLEGMEQLAKQAGSSVVGYEANGGVLIGSNFEINGAQLNPLATRDSILPILTILASSVENKISIRKLVNRLPQRFTSSDRIKNISNEQSQNIISGLIQNTNDQCKLLNLIGINETVSIRSLNEVDGLRMQLSNNMIIHLRQSGNAPELRCYSETNDQKTSDTIVTTALEQITCFL</sequence>
<feature type="domain" description="Alpha-D-phosphohexomutase alpha/beta/alpha" evidence="9">
    <location>
        <begin position="163"/>
        <end position="257"/>
    </location>
</feature>
<dbReference type="GO" id="GO:0008966">
    <property type="term" value="F:phosphoglucosamine mutase activity"/>
    <property type="evidence" value="ECO:0007669"/>
    <property type="project" value="TreeGrafter"/>
</dbReference>
<dbReference type="InterPro" id="IPR005846">
    <property type="entry name" value="A-D-PHexomutase_a/b/a-III"/>
</dbReference>
<keyword evidence="4 7" id="KW-0479">Metal-binding</keyword>
<dbReference type="GO" id="GO:0009252">
    <property type="term" value="P:peptidoglycan biosynthetic process"/>
    <property type="evidence" value="ECO:0007669"/>
    <property type="project" value="TreeGrafter"/>
</dbReference>
<dbReference type="Gene3D" id="3.40.120.10">
    <property type="entry name" value="Alpha-D-Glucose-1,6-Bisphosphate, subunit A, domain 3"/>
    <property type="match status" value="3"/>
</dbReference>
<name>F2K174_MARM1</name>
<feature type="domain" description="Alpha-D-phosphohexomutase alpha/beta/alpha" evidence="8">
    <location>
        <begin position="14"/>
        <end position="133"/>
    </location>
</feature>
<reference evidence="11 12" key="1">
    <citation type="journal article" date="2012" name="Stand. Genomic Sci.">
        <title>Complete genome sequence of the melanogenic marine bacterium Marinomonas mediterranea type strain (MMB-1(T)).</title>
        <authorList>
            <person name="Lucas-Elio P."/>
            <person name="Goodwin L."/>
            <person name="Woyke T."/>
            <person name="Pitluck S."/>
            <person name="Nolan M."/>
            <person name="Kyrpides N.C."/>
            <person name="Detter J.C."/>
            <person name="Copeland A."/>
            <person name="Teshima H."/>
            <person name="Bruce D."/>
            <person name="Detter C."/>
            <person name="Tapia R."/>
            <person name="Han S."/>
            <person name="Land M.L."/>
            <person name="Ivanova N."/>
            <person name="Mikhailova N."/>
            <person name="Johnston A.W."/>
            <person name="Sanchez-Amat A."/>
        </authorList>
    </citation>
    <scope>NUCLEOTIDE SEQUENCE [LARGE SCALE GENOMIC DNA]</scope>
    <source>
        <strain evidence="12">ATCC 700492 / JCM 21426 / NBRC 103028 / MMB-1</strain>
    </source>
</reference>
<dbReference type="EMBL" id="CP002583">
    <property type="protein sequence ID" value="ADZ89924.1"/>
    <property type="molecule type" value="Genomic_DNA"/>
</dbReference>
<dbReference type="Proteomes" id="UP000001062">
    <property type="component" value="Chromosome"/>
</dbReference>
<dbReference type="STRING" id="717774.Marme_0636"/>
<keyword evidence="6" id="KW-0413">Isomerase</keyword>
<dbReference type="InterPro" id="IPR036900">
    <property type="entry name" value="A-D-PHexomutase_C_sf"/>
</dbReference>
<evidence type="ECO:0000259" key="9">
    <source>
        <dbReference type="Pfam" id="PF02879"/>
    </source>
</evidence>
<dbReference type="GO" id="GO:0006048">
    <property type="term" value="P:UDP-N-acetylglucosamine biosynthetic process"/>
    <property type="evidence" value="ECO:0007669"/>
    <property type="project" value="TreeGrafter"/>
</dbReference>
<keyword evidence="3" id="KW-0597">Phosphoprotein</keyword>
<dbReference type="KEGG" id="mme:Marme_0636"/>
<keyword evidence="5 7" id="KW-0460">Magnesium</keyword>
<dbReference type="OrthoDB" id="9803322at2"/>
<dbReference type="InterPro" id="IPR050060">
    <property type="entry name" value="Phosphoglucosamine_mutase"/>
</dbReference>
<dbReference type="PROSITE" id="PS00710">
    <property type="entry name" value="PGM_PMM"/>
    <property type="match status" value="1"/>
</dbReference>
<evidence type="ECO:0000259" key="8">
    <source>
        <dbReference type="Pfam" id="PF02878"/>
    </source>
</evidence>
<dbReference type="GO" id="GO:0005829">
    <property type="term" value="C:cytosol"/>
    <property type="evidence" value="ECO:0007669"/>
    <property type="project" value="TreeGrafter"/>
</dbReference>
<dbReference type="Pfam" id="PF02879">
    <property type="entry name" value="PGM_PMM_II"/>
    <property type="match status" value="1"/>
</dbReference>
<dbReference type="InterPro" id="IPR016055">
    <property type="entry name" value="A-D-PHexomutase_a/b/a-I/II/III"/>
</dbReference>
<protein>
    <submittedName>
        <fullName evidence="11">Phosphoglucomutase/phosphomannomutase alpha/beta/alpha domain I</fullName>
    </submittedName>
</protein>
<dbReference type="eggNOG" id="COG1109">
    <property type="taxonomic scope" value="Bacteria"/>
</dbReference>
<evidence type="ECO:0000256" key="4">
    <source>
        <dbReference type="ARBA" id="ARBA00022723"/>
    </source>
</evidence>
<dbReference type="RefSeq" id="WP_013659829.1">
    <property type="nucleotide sequence ID" value="NC_015276.1"/>
</dbReference>
<keyword evidence="12" id="KW-1185">Reference proteome</keyword>
<feature type="domain" description="Alpha-D-phosphohexomutase alpha/beta/alpha" evidence="10">
    <location>
        <begin position="282"/>
        <end position="381"/>
    </location>
</feature>
<dbReference type="AlphaFoldDB" id="F2K174"/>
<dbReference type="PANTHER" id="PTHR42946">
    <property type="entry name" value="PHOSPHOHEXOSE MUTASE"/>
    <property type="match status" value="1"/>
</dbReference>
<dbReference type="InterPro" id="IPR016066">
    <property type="entry name" value="A-D-PHexomutase_CS"/>
</dbReference>
<dbReference type="HOGENOM" id="CLU_045514_1_0_6"/>
<dbReference type="PANTHER" id="PTHR42946:SF1">
    <property type="entry name" value="PHOSPHOGLUCOMUTASE (ALPHA-D-GLUCOSE-1,6-BISPHOSPHATE-DEPENDENT)"/>
    <property type="match status" value="1"/>
</dbReference>
<evidence type="ECO:0000256" key="6">
    <source>
        <dbReference type="ARBA" id="ARBA00023235"/>
    </source>
</evidence>
<evidence type="ECO:0000259" key="10">
    <source>
        <dbReference type="Pfam" id="PF02880"/>
    </source>
</evidence>
<evidence type="ECO:0000256" key="7">
    <source>
        <dbReference type="RuleBase" id="RU004326"/>
    </source>
</evidence>
<organism evidence="11 12">
    <name type="scientific">Marinomonas mediterranea (strain ATCC 700492 / JCM 21426 / NBRC 103028 / MMB-1)</name>
    <dbReference type="NCBI Taxonomy" id="717774"/>
    <lineage>
        <taxon>Bacteria</taxon>
        <taxon>Pseudomonadati</taxon>
        <taxon>Pseudomonadota</taxon>
        <taxon>Gammaproteobacteria</taxon>
        <taxon>Oceanospirillales</taxon>
        <taxon>Oceanospirillaceae</taxon>
        <taxon>Marinomonas</taxon>
    </lineage>
</organism>
<evidence type="ECO:0000256" key="3">
    <source>
        <dbReference type="ARBA" id="ARBA00022553"/>
    </source>
</evidence>
<evidence type="ECO:0000256" key="5">
    <source>
        <dbReference type="ARBA" id="ARBA00022842"/>
    </source>
</evidence>
<dbReference type="GO" id="GO:0000287">
    <property type="term" value="F:magnesium ion binding"/>
    <property type="evidence" value="ECO:0007669"/>
    <property type="project" value="InterPro"/>
</dbReference>
<dbReference type="PATRIC" id="fig|717774.3.peg.658"/>
<dbReference type="GO" id="GO:0005975">
    <property type="term" value="P:carbohydrate metabolic process"/>
    <property type="evidence" value="ECO:0007669"/>
    <property type="project" value="InterPro"/>
</dbReference>